<evidence type="ECO:0000256" key="3">
    <source>
        <dbReference type="ARBA" id="ARBA00022679"/>
    </source>
</evidence>
<gene>
    <name evidence="11" type="ORF">BSTOLATCC_MIC57986</name>
</gene>
<dbReference type="GO" id="GO:0005524">
    <property type="term" value="F:ATP binding"/>
    <property type="evidence" value="ECO:0007669"/>
    <property type="project" value="UniProtKB-UniRule"/>
</dbReference>
<dbReference type="SUPFAM" id="SSF56112">
    <property type="entry name" value="Protein kinase-like (PK-like)"/>
    <property type="match status" value="1"/>
</dbReference>
<dbReference type="EC" id="2.7.11.1" evidence="1"/>
<comment type="similarity">
    <text evidence="9">Belongs to the protein kinase superfamily.</text>
</comment>
<dbReference type="FunFam" id="1.10.510.10:FF:001033">
    <property type="entry name" value="Uncharacterized protein"/>
    <property type="match status" value="1"/>
</dbReference>
<proteinExistence type="inferred from homology"/>
<dbReference type="FunFam" id="3.30.200.20:FF:000538">
    <property type="entry name" value="Putative Casein kinase I"/>
    <property type="match status" value="1"/>
</dbReference>
<keyword evidence="4 8" id="KW-0547">Nucleotide-binding</keyword>
<keyword evidence="6 8" id="KW-0067">ATP-binding</keyword>
<organism evidence="11 12">
    <name type="scientific">Blepharisma stoltei</name>
    <dbReference type="NCBI Taxonomy" id="1481888"/>
    <lineage>
        <taxon>Eukaryota</taxon>
        <taxon>Sar</taxon>
        <taxon>Alveolata</taxon>
        <taxon>Ciliophora</taxon>
        <taxon>Postciliodesmatophora</taxon>
        <taxon>Heterotrichea</taxon>
        <taxon>Heterotrichida</taxon>
        <taxon>Blepharismidae</taxon>
        <taxon>Blepharisma</taxon>
    </lineage>
</organism>
<name>A0AAU9K284_9CILI</name>
<feature type="binding site" evidence="8">
    <location>
        <position position="39"/>
    </location>
    <ligand>
        <name>ATP</name>
        <dbReference type="ChEBI" id="CHEBI:30616"/>
    </ligand>
</feature>
<keyword evidence="5" id="KW-0418">Kinase</keyword>
<dbReference type="InterPro" id="IPR017441">
    <property type="entry name" value="Protein_kinase_ATP_BS"/>
</dbReference>
<evidence type="ECO:0000256" key="6">
    <source>
        <dbReference type="ARBA" id="ARBA00022840"/>
    </source>
</evidence>
<evidence type="ECO:0000256" key="9">
    <source>
        <dbReference type="RuleBase" id="RU000304"/>
    </source>
</evidence>
<dbReference type="Gene3D" id="1.10.510.10">
    <property type="entry name" value="Transferase(Phosphotransferase) domain 1"/>
    <property type="match status" value="1"/>
</dbReference>
<dbReference type="PROSITE" id="PS50011">
    <property type="entry name" value="PROTEIN_KINASE_DOM"/>
    <property type="match status" value="1"/>
</dbReference>
<dbReference type="InterPro" id="IPR008271">
    <property type="entry name" value="Ser/Thr_kinase_AS"/>
</dbReference>
<evidence type="ECO:0000256" key="4">
    <source>
        <dbReference type="ARBA" id="ARBA00022741"/>
    </source>
</evidence>
<dbReference type="InterPro" id="IPR000719">
    <property type="entry name" value="Prot_kinase_dom"/>
</dbReference>
<keyword evidence="3" id="KW-0808">Transferase</keyword>
<reference evidence="11" key="1">
    <citation type="submission" date="2021-09" db="EMBL/GenBank/DDBJ databases">
        <authorList>
            <consortium name="AG Swart"/>
            <person name="Singh M."/>
            <person name="Singh A."/>
            <person name="Seah K."/>
            <person name="Emmerich C."/>
        </authorList>
    </citation>
    <scope>NUCLEOTIDE SEQUENCE</scope>
    <source>
        <strain evidence="11">ATCC30299</strain>
    </source>
</reference>
<dbReference type="InterPro" id="IPR011009">
    <property type="entry name" value="Kinase-like_dom_sf"/>
</dbReference>
<evidence type="ECO:0000313" key="11">
    <source>
        <dbReference type="EMBL" id="CAG9333167.1"/>
    </source>
</evidence>
<dbReference type="Proteomes" id="UP001162131">
    <property type="component" value="Unassembled WGS sequence"/>
</dbReference>
<feature type="domain" description="Protein kinase" evidence="10">
    <location>
        <begin position="10"/>
        <end position="275"/>
    </location>
</feature>
<evidence type="ECO:0000256" key="2">
    <source>
        <dbReference type="ARBA" id="ARBA00022527"/>
    </source>
</evidence>
<dbReference type="SMART" id="SM00220">
    <property type="entry name" value="S_TKc"/>
    <property type="match status" value="1"/>
</dbReference>
<evidence type="ECO:0000313" key="12">
    <source>
        <dbReference type="Proteomes" id="UP001162131"/>
    </source>
</evidence>
<accession>A0AAU9K284</accession>
<keyword evidence="2 9" id="KW-0723">Serine/threonine-protein kinase</keyword>
<comment type="caution">
    <text evidence="11">The sequence shown here is derived from an EMBL/GenBank/DDBJ whole genome shotgun (WGS) entry which is preliminary data.</text>
</comment>
<evidence type="ECO:0000256" key="8">
    <source>
        <dbReference type="PROSITE-ProRule" id="PRU10141"/>
    </source>
</evidence>
<evidence type="ECO:0000256" key="7">
    <source>
        <dbReference type="ARBA" id="ARBA00023860"/>
    </source>
</evidence>
<evidence type="ECO:0000259" key="10">
    <source>
        <dbReference type="PROSITE" id="PS50011"/>
    </source>
</evidence>
<evidence type="ECO:0000256" key="5">
    <source>
        <dbReference type="ARBA" id="ARBA00022777"/>
    </source>
</evidence>
<sequence length="327" mass="38012">MAELRVGGKYILGRKIGKGSFGDIYLGCNTQTHEEVAIKLENIRSRHPQLLFESKIYRILQGGIGIPTIYWFGIEGEYNVLVMDLLGPSLEDLFSFCNRRFSLKTVLILAEQMISRIEFVHAKNFLHRDIKPDNFLIGLGRKANQAYLIDFGLAKRYRDPRTQQHIPYKEGKNLTGTARYASLNTHLGIEQSRRDDLEGLGYVFVYFLQGTLPWQGLQALTKKEKYEKIMISKMSTSIETMCKGLPNEFFIFLNYCRGLRFEDRPDYSYLKHLFKELSLKESYQNDFIFDWTILNSAKNIVKEEEKKKISEIEKKSNGINWRITQAS</sequence>
<dbReference type="InterPro" id="IPR050235">
    <property type="entry name" value="CK1_Ser-Thr_kinase"/>
</dbReference>
<keyword evidence="12" id="KW-1185">Reference proteome</keyword>
<evidence type="ECO:0000256" key="1">
    <source>
        <dbReference type="ARBA" id="ARBA00012513"/>
    </source>
</evidence>
<dbReference type="PROSITE" id="PS00107">
    <property type="entry name" value="PROTEIN_KINASE_ATP"/>
    <property type="match status" value="1"/>
</dbReference>
<dbReference type="AlphaFoldDB" id="A0AAU9K284"/>
<dbReference type="PANTHER" id="PTHR11909">
    <property type="entry name" value="CASEIN KINASE-RELATED"/>
    <property type="match status" value="1"/>
</dbReference>
<dbReference type="GO" id="GO:0004674">
    <property type="term" value="F:protein serine/threonine kinase activity"/>
    <property type="evidence" value="ECO:0007669"/>
    <property type="project" value="UniProtKB-KW"/>
</dbReference>
<dbReference type="EMBL" id="CAJZBQ010000056">
    <property type="protein sequence ID" value="CAG9333167.1"/>
    <property type="molecule type" value="Genomic_DNA"/>
</dbReference>
<dbReference type="PROSITE" id="PS00108">
    <property type="entry name" value="PROTEIN_KINASE_ST"/>
    <property type="match status" value="1"/>
</dbReference>
<dbReference type="Pfam" id="PF00069">
    <property type="entry name" value="Pkinase"/>
    <property type="match status" value="1"/>
</dbReference>
<protein>
    <recommendedName>
        <fullName evidence="7">Casein kinase I</fullName>
        <ecNumber evidence="1">2.7.11.1</ecNumber>
    </recommendedName>
</protein>